<feature type="region of interest" description="Disordered" evidence="1">
    <location>
        <begin position="1"/>
        <end position="36"/>
    </location>
</feature>
<protein>
    <submittedName>
        <fullName evidence="2">Uncharacterized protein</fullName>
    </submittedName>
</protein>
<accession>A0A540VSF6</accession>
<evidence type="ECO:0000313" key="3">
    <source>
        <dbReference type="Proteomes" id="UP000315400"/>
    </source>
</evidence>
<proteinExistence type="predicted"/>
<feature type="compositionally biased region" description="Polar residues" evidence="1">
    <location>
        <begin position="1"/>
        <end position="13"/>
    </location>
</feature>
<comment type="caution">
    <text evidence="2">The sequence shown here is derived from an EMBL/GenBank/DDBJ whole genome shotgun (WGS) entry which is preliminary data.</text>
</comment>
<sequence length="73" mass="7501">MTSAGANDSSVESDTGAHPGEIGPASKSSIELNNADECSSAAEAKLQVRLAAALRYLNTGLPPALRIDTRKGF</sequence>
<name>A0A540VSF6_9GAMM</name>
<dbReference type="Proteomes" id="UP000315400">
    <property type="component" value="Unassembled WGS sequence"/>
</dbReference>
<gene>
    <name evidence="2" type="ORF">FKY71_07340</name>
</gene>
<dbReference type="AlphaFoldDB" id="A0A540VSF6"/>
<dbReference type="EMBL" id="VIFK01000045">
    <property type="protein sequence ID" value="TQE99678.1"/>
    <property type="molecule type" value="Genomic_DNA"/>
</dbReference>
<evidence type="ECO:0000313" key="2">
    <source>
        <dbReference type="EMBL" id="TQE99678.1"/>
    </source>
</evidence>
<reference evidence="2 3" key="1">
    <citation type="submission" date="2019-06" db="EMBL/GenBank/DDBJ databases">
        <title>Metagenome assembled Genome of Spiribacter salinus SL48-SHIP from the microbial mat of Salt Lake 48 (Novosibirsk region, Russia).</title>
        <authorList>
            <person name="Shipova A."/>
            <person name="Rozanov A.S."/>
            <person name="Bryanskaya A.V."/>
            <person name="Peltek S.E."/>
        </authorList>
    </citation>
    <scope>NUCLEOTIDE SEQUENCE [LARGE SCALE GENOMIC DNA]</scope>
    <source>
        <strain evidence="2">SL48-SHIP-2</strain>
    </source>
</reference>
<organism evidence="2 3">
    <name type="scientific">Spiribacter salinus</name>
    <dbReference type="NCBI Taxonomy" id="1335746"/>
    <lineage>
        <taxon>Bacteria</taxon>
        <taxon>Pseudomonadati</taxon>
        <taxon>Pseudomonadota</taxon>
        <taxon>Gammaproteobacteria</taxon>
        <taxon>Chromatiales</taxon>
        <taxon>Ectothiorhodospiraceae</taxon>
        <taxon>Spiribacter</taxon>
    </lineage>
</organism>
<evidence type="ECO:0000256" key="1">
    <source>
        <dbReference type="SAM" id="MobiDB-lite"/>
    </source>
</evidence>